<evidence type="ECO:0000256" key="2">
    <source>
        <dbReference type="ARBA" id="ARBA00001964"/>
    </source>
</evidence>
<keyword evidence="5" id="KW-0479">Metal-binding</keyword>
<dbReference type="PANTHER" id="PTHR43522">
    <property type="entry name" value="TRANSKETOLASE"/>
    <property type="match status" value="1"/>
</dbReference>
<keyword evidence="4" id="KW-0808">Transferase</keyword>
<comment type="cofactor">
    <cofactor evidence="2">
        <name>thiamine diphosphate</name>
        <dbReference type="ChEBI" id="CHEBI:58937"/>
    </cofactor>
</comment>
<feature type="non-terminal residue" evidence="9">
    <location>
        <position position="245"/>
    </location>
</feature>
<protein>
    <recommendedName>
        <fullName evidence="8">Transketolase N-terminal domain-containing protein</fullName>
    </recommendedName>
</protein>
<dbReference type="InterPro" id="IPR033247">
    <property type="entry name" value="Transketolase_fam"/>
</dbReference>
<keyword evidence="6" id="KW-0460">Magnesium</keyword>
<dbReference type="FunFam" id="3.40.50.970:FF:000004">
    <property type="entry name" value="Transketolase"/>
    <property type="match status" value="1"/>
</dbReference>
<dbReference type="SUPFAM" id="SSF52518">
    <property type="entry name" value="Thiamin diphosphate-binding fold (THDP-binding)"/>
    <property type="match status" value="1"/>
</dbReference>
<comment type="cofactor">
    <cofactor evidence="1">
        <name>Mg(2+)</name>
        <dbReference type="ChEBI" id="CHEBI:18420"/>
    </cofactor>
</comment>
<evidence type="ECO:0000256" key="5">
    <source>
        <dbReference type="ARBA" id="ARBA00022723"/>
    </source>
</evidence>
<dbReference type="InterPro" id="IPR029061">
    <property type="entry name" value="THDP-binding"/>
</dbReference>
<dbReference type="CDD" id="cd02012">
    <property type="entry name" value="TPP_TK"/>
    <property type="match status" value="1"/>
</dbReference>
<keyword evidence="7" id="KW-0786">Thiamine pyrophosphate</keyword>
<dbReference type="Pfam" id="PF00456">
    <property type="entry name" value="Transketolase_N"/>
    <property type="match status" value="1"/>
</dbReference>
<dbReference type="GO" id="GO:0005829">
    <property type="term" value="C:cytosol"/>
    <property type="evidence" value="ECO:0007669"/>
    <property type="project" value="TreeGrafter"/>
</dbReference>
<evidence type="ECO:0000256" key="6">
    <source>
        <dbReference type="ARBA" id="ARBA00022842"/>
    </source>
</evidence>
<dbReference type="GO" id="GO:0046872">
    <property type="term" value="F:metal ion binding"/>
    <property type="evidence" value="ECO:0007669"/>
    <property type="project" value="UniProtKB-KW"/>
</dbReference>
<dbReference type="GO" id="GO:0006098">
    <property type="term" value="P:pentose-phosphate shunt"/>
    <property type="evidence" value="ECO:0007669"/>
    <property type="project" value="TreeGrafter"/>
</dbReference>
<evidence type="ECO:0000256" key="1">
    <source>
        <dbReference type="ARBA" id="ARBA00001946"/>
    </source>
</evidence>
<reference evidence="9" key="1">
    <citation type="submission" date="2018-05" db="EMBL/GenBank/DDBJ databases">
        <authorList>
            <person name="Lanie J.A."/>
            <person name="Ng W.-L."/>
            <person name="Kazmierczak K.M."/>
            <person name="Andrzejewski T.M."/>
            <person name="Davidsen T.M."/>
            <person name="Wayne K.J."/>
            <person name="Tettelin H."/>
            <person name="Glass J.I."/>
            <person name="Rusch D."/>
            <person name="Podicherti R."/>
            <person name="Tsui H.-C.T."/>
            <person name="Winkler M.E."/>
        </authorList>
    </citation>
    <scope>NUCLEOTIDE SEQUENCE</scope>
</reference>
<evidence type="ECO:0000256" key="7">
    <source>
        <dbReference type="ARBA" id="ARBA00023052"/>
    </source>
</evidence>
<evidence type="ECO:0000259" key="8">
    <source>
        <dbReference type="Pfam" id="PF00456"/>
    </source>
</evidence>
<proteinExistence type="inferred from homology"/>
<evidence type="ECO:0000256" key="4">
    <source>
        <dbReference type="ARBA" id="ARBA00022679"/>
    </source>
</evidence>
<comment type="similarity">
    <text evidence="3">Belongs to the transketolase family.</text>
</comment>
<dbReference type="InterPro" id="IPR005474">
    <property type="entry name" value="Transketolase_N"/>
</dbReference>
<dbReference type="GO" id="GO:0004802">
    <property type="term" value="F:transketolase activity"/>
    <property type="evidence" value="ECO:0007669"/>
    <property type="project" value="TreeGrafter"/>
</dbReference>
<gene>
    <name evidence="9" type="ORF">METZ01_LOCUS31446</name>
</gene>
<dbReference type="PANTHER" id="PTHR43522:SF2">
    <property type="entry name" value="TRANSKETOLASE 1-RELATED"/>
    <property type="match status" value="1"/>
</dbReference>
<evidence type="ECO:0000313" key="9">
    <source>
        <dbReference type="EMBL" id="SUZ78592.1"/>
    </source>
</evidence>
<dbReference type="AlphaFoldDB" id="A0A381QGW4"/>
<evidence type="ECO:0000256" key="3">
    <source>
        <dbReference type="ARBA" id="ARBA00007131"/>
    </source>
</evidence>
<sequence>MDAVQQANSGHPGTPMALAPVGYVLFHKHLRHNPSDPLWLDRDRFVLSVGHASMLIYSLLHLSGYDLSEEDIRNFRQWGSPTAGHPEYGHAPGIETTTGPLGQGVANSVGLALAERWLAKRYNRPGHEVVDHFIYALCSDGDMMEGVSHEAAAIAGHQKLGKLIWIFDDNRITIDGGTELSSSTNQAKRFEAYGWHVTHVSDGNDLEEIDRAIIEAKRESERPSLIVVRTTIGYGSPGKAGTSAA</sequence>
<dbReference type="Gene3D" id="3.40.50.970">
    <property type="match status" value="1"/>
</dbReference>
<feature type="domain" description="Transketolase N-terminal" evidence="8">
    <location>
        <begin position="1"/>
        <end position="244"/>
    </location>
</feature>
<organism evidence="9">
    <name type="scientific">marine metagenome</name>
    <dbReference type="NCBI Taxonomy" id="408172"/>
    <lineage>
        <taxon>unclassified sequences</taxon>
        <taxon>metagenomes</taxon>
        <taxon>ecological metagenomes</taxon>
    </lineage>
</organism>
<dbReference type="EMBL" id="UINC01001360">
    <property type="protein sequence ID" value="SUZ78592.1"/>
    <property type="molecule type" value="Genomic_DNA"/>
</dbReference>
<name>A0A381QGW4_9ZZZZ</name>
<accession>A0A381QGW4</accession>